<feature type="repeat" description="WD" evidence="9">
    <location>
        <begin position="74"/>
        <end position="109"/>
    </location>
</feature>
<dbReference type="GO" id="GO:0031491">
    <property type="term" value="F:nucleosome binding"/>
    <property type="evidence" value="ECO:0007669"/>
    <property type="project" value="TreeGrafter"/>
</dbReference>
<feature type="region of interest" description="Disordered" evidence="10">
    <location>
        <begin position="11"/>
        <end position="59"/>
    </location>
</feature>
<feature type="region of interest" description="Disordered" evidence="10">
    <location>
        <begin position="577"/>
        <end position="608"/>
    </location>
</feature>
<keyword evidence="4" id="KW-0677">Repeat</keyword>
<comment type="similarity">
    <text evidence="2">Belongs to the WD repeat HIR1 family.</text>
</comment>
<evidence type="ECO:0000313" key="12">
    <source>
        <dbReference type="EMBL" id="KAK1736164.1"/>
    </source>
</evidence>
<feature type="compositionally biased region" description="Polar residues" evidence="10">
    <location>
        <begin position="855"/>
        <end position="864"/>
    </location>
</feature>
<dbReference type="EMBL" id="JATAAI010000030">
    <property type="protein sequence ID" value="KAK1736164.1"/>
    <property type="molecule type" value="Genomic_DNA"/>
</dbReference>
<feature type="compositionally biased region" description="Low complexity" evidence="10">
    <location>
        <begin position="142"/>
        <end position="153"/>
    </location>
</feature>
<dbReference type="PANTHER" id="PTHR13831">
    <property type="entry name" value="MEMBER OF THE HIR1 FAMILY OF WD-REPEAT PROTEINS"/>
    <property type="match status" value="1"/>
</dbReference>
<evidence type="ECO:0000256" key="7">
    <source>
        <dbReference type="ARBA" id="ARBA00023163"/>
    </source>
</evidence>
<dbReference type="Proteomes" id="UP001224775">
    <property type="component" value="Unassembled WGS sequence"/>
</dbReference>
<evidence type="ECO:0000256" key="9">
    <source>
        <dbReference type="PROSITE-ProRule" id="PRU00221"/>
    </source>
</evidence>
<dbReference type="InterPro" id="IPR015943">
    <property type="entry name" value="WD40/YVTN_repeat-like_dom_sf"/>
</dbReference>
<feature type="compositionally biased region" description="Acidic residues" evidence="10">
    <location>
        <begin position="592"/>
        <end position="607"/>
    </location>
</feature>
<dbReference type="GO" id="GO:0000417">
    <property type="term" value="C:HIR complex"/>
    <property type="evidence" value="ECO:0007669"/>
    <property type="project" value="TreeGrafter"/>
</dbReference>
<dbReference type="PROSITE" id="PS50082">
    <property type="entry name" value="WD_REPEATS_2"/>
    <property type="match status" value="3"/>
</dbReference>
<evidence type="ECO:0000256" key="3">
    <source>
        <dbReference type="ARBA" id="ARBA00022574"/>
    </source>
</evidence>
<feature type="compositionally biased region" description="Polar residues" evidence="10">
    <location>
        <begin position="534"/>
        <end position="543"/>
    </location>
</feature>
<dbReference type="GO" id="GO:0000785">
    <property type="term" value="C:chromatin"/>
    <property type="evidence" value="ECO:0007669"/>
    <property type="project" value="TreeGrafter"/>
</dbReference>
<feature type="region of interest" description="Disordered" evidence="10">
    <location>
        <begin position="194"/>
        <end position="262"/>
    </location>
</feature>
<dbReference type="Pfam" id="PF07569">
    <property type="entry name" value="Hira"/>
    <property type="match status" value="1"/>
</dbReference>
<dbReference type="InterPro" id="IPR036322">
    <property type="entry name" value="WD40_repeat_dom_sf"/>
</dbReference>
<dbReference type="GO" id="GO:0005634">
    <property type="term" value="C:nucleus"/>
    <property type="evidence" value="ECO:0007669"/>
    <property type="project" value="UniProtKB-SubCell"/>
</dbReference>
<feature type="compositionally biased region" description="Polar residues" evidence="10">
    <location>
        <begin position="218"/>
        <end position="240"/>
    </location>
</feature>
<keyword evidence="8" id="KW-0539">Nucleus</keyword>
<feature type="compositionally biased region" description="Polar residues" evidence="10">
    <location>
        <begin position="12"/>
        <end position="25"/>
    </location>
</feature>
<dbReference type="GO" id="GO:0006338">
    <property type="term" value="P:chromatin remodeling"/>
    <property type="evidence" value="ECO:0007669"/>
    <property type="project" value="InterPro"/>
</dbReference>
<evidence type="ECO:0000256" key="8">
    <source>
        <dbReference type="ARBA" id="ARBA00023242"/>
    </source>
</evidence>
<evidence type="ECO:0000256" key="10">
    <source>
        <dbReference type="SAM" id="MobiDB-lite"/>
    </source>
</evidence>
<feature type="region of interest" description="Disordered" evidence="10">
    <location>
        <begin position="465"/>
        <end position="488"/>
    </location>
</feature>
<feature type="region of interest" description="Disordered" evidence="10">
    <location>
        <begin position="118"/>
        <end position="176"/>
    </location>
</feature>
<feature type="compositionally biased region" description="Acidic residues" evidence="10">
    <location>
        <begin position="478"/>
        <end position="488"/>
    </location>
</feature>
<comment type="subcellular location">
    <subcellularLocation>
        <location evidence="1">Nucleus</location>
    </subcellularLocation>
</comment>
<organism evidence="12 13">
    <name type="scientific">Skeletonema marinoi</name>
    <dbReference type="NCBI Taxonomy" id="267567"/>
    <lineage>
        <taxon>Eukaryota</taxon>
        <taxon>Sar</taxon>
        <taxon>Stramenopiles</taxon>
        <taxon>Ochrophyta</taxon>
        <taxon>Bacillariophyta</taxon>
        <taxon>Coscinodiscophyceae</taxon>
        <taxon>Thalassiosirophycidae</taxon>
        <taxon>Thalassiosirales</taxon>
        <taxon>Skeletonemataceae</taxon>
        <taxon>Skeletonema</taxon>
        <taxon>Skeletonema marinoi-dohrnii complex</taxon>
    </lineage>
</organism>
<keyword evidence="6" id="KW-0805">Transcription regulation</keyword>
<name>A0AAD8XYC7_9STRA</name>
<gene>
    <name evidence="12" type="ORF">QTG54_013300</name>
</gene>
<dbReference type="PROSITE" id="PS50294">
    <property type="entry name" value="WD_REPEATS_REGION"/>
    <property type="match status" value="3"/>
</dbReference>
<sequence length="1285" mass="136831">MVLTEIPLWVTHGSNGDGASTSKSSAMGIVGGLPKATPTNDNDNPTADGSSPSKHSNDFAAAKSAVSLLQSTRGGAHRAPMYSVDVHPDGTRFATAAGDGTVKIWSMESLFGGKFVQDDNQQKKKKSRGATSRFMENGNYVSSNSEGYETSSSAASFADNTKQPSQPPPVASSTTTAAAIPAAIPAMNDLSGLVRKKKGGTTPNAAATSTTTTAANSHNPFATTAPPSYSDSPLSKLTQRNSSSANNTINNNNKSKDDAQQLHKQHKLLTTISSHQGSVLALRFSTSGKYLATAGDDSYVNIYVRSNSPSLAKGNLVGVGTADGKQVVEDVEHWNRIALCRGHQLDVVGLAWAPDDSHLVSCSLDSVHPVIVWRLFDVLGKGGGGGATTTTAATSAMGSSVYMHNLHPFKVLGRNIHLSTVKGVSFDPAGKFIASSGDDPAICIWRAYDDWGLEARIDANSGVFKSKKRKKGGGGGDNNDDEEEDDPGELASLSMFRRISFAPDGSHVCGTNATLKGKNIAAMISREGWAASGPSPTKKSSSQGDDDESHHHPPGAANLVGHKQPVVSSRHCPVFFTVPSSKRKRPPSAEEASSDSESDDNGGDGEPEYATLVALGDKRGFVTVWSTKSSRPLFKMQCSESRCAVTDISWGLVRSSKGDGDDSLIMIVSLLDGFIVALHFSIPTEVGGGRLLSAEKTKRIFRVKYGIDDGGKRLVDDSGPALIENALQFTMEMETADSDDDNGSDSPKASAQREQRNIPLGSDAAGGSIRDKQVVSTKKGKKRIAPVLLTGNGGVMNNVTTDEDTGNQQRNKKSKTSNEQSTDPLENALNAAEAAASAAEGVASNATNVERAGASQKQDQQPTVTAPKGRMSVGEMRIPYNTSKVITTDLITTKSLPASNVFDTEERSSKIVADCVNSAPLSTGVSSWPFATLSISRGGVREWKDIIAKTACTSIVANDRILAVGTANGCLYLYGTSPTLGWESGKAFRAFPPFVLGSPVVAINLSDEVSNECEMVVVTSDGGFAVYKLLNSGPKLHYKGSIVPPMQQMLMSSISANQHSGNQPKLVRIQITESKQLMLVLMLPTSSAGRALQGFVYNRDMESWMIVADSANFILSDFYSSIHKPSSGKEGILSRVAKIVTSSASTMASAKQMYQRVVENEKHSYQYIITRSHCEDRLACAIALDSKSEFETWLALYARCLSSSGEAESLRFLVDTLLDDSESGNSLMDTDNDSCQNVPSFLLIGIKRLGLDGKRIIRQSILPEMSKNRHLQRLTNEISTELDNL</sequence>
<evidence type="ECO:0000256" key="2">
    <source>
        <dbReference type="ARBA" id="ARBA00007306"/>
    </source>
</evidence>
<dbReference type="SUPFAM" id="SSF50978">
    <property type="entry name" value="WD40 repeat-like"/>
    <property type="match status" value="2"/>
</dbReference>
<dbReference type="Gene3D" id="2.130.10.10">
    <property type="entry name" value="YVTN repeat-like/Quinoprotein amine dehydrogenase"/>
    <property type="match status" value="2"/>
</dbReference>
<dbReference type="InterPro" id="IPR011494">
    <property type="entry name" value="HIRA-like_C"/>
</dbReference>
<keyword evidence="13" id="KW-1185">Reference proteome</keyword>
<feature type="compositionally biased region" description="Low complexity" evidence="10">
    <location>
        <begin position="241"/>
        <end position="253"/>
    </location>
</feature>
<dbReference type="InterPro" id="IPR001680">
    <property type="entry name" value="WD40_rpt"/>
</dbReference>
<keyword evidence="3 9" id="KW-0853">WD repeat</keyword>
<dbReference type="SMART" id="SM00320">
    <property type="entry name" value="WD40"/>
    <property type="match status" value="4"/>
</dbReference>
<feature type="region of interest" description="Disordered" evidence="10">
    <location>
        <begin position="527"/>
        <end position="560"/>
    </location>
</feature>
<comment type="caution">
    <text evidence="12">The sequence shown here is derived from an EMBL/GenBank/DDBJ whole genome shotgun (WGS) entry which is preliminary data.</text>
</comment>
<dbReference type="Pfam" id="PF00400">
    <property type="entry name" value="WD40"/>
    <property type="match status" value="4"/>
</dbReference>
<dbReference type="PANTHER" id="PTHR13831:SF0">
    <property type="entry name" value="PROTEIN HIRA"/>
    <property type="match status" value="1"/>
</dbReference>
<evidence type="ECO:0000259" key="11">
    <source>
        <dbReference type="Pfam" id="PF07569"/>
    </source>
</evidence>
<keyword evidence="5" id="KW-0156">Chromatin regulator</keyword>
<keyword evidence="7" id="KW-0804">Transcription</keyword>
<protein>
    <submittedName>
        <fullName evidence="12">Protein HIRA</fullName>
    </submittedName>
</protein>
<dbReference type="GO" id="GO:0006355">
    <property type="term" value="P:regulation of DNA-templated transcription"/>
    <property type="evidence" value="ECO:0007669"/>
    <property type="project" value="InterPro"/>
</dbReference>
<feature type="repeat" description="WD" evidence="9">
    <location>
        <begin position="414"/>
        <end position="445"/>
    </location>
</feature>
<evidence type="ECO:0000256" key="4">
    <source>
        <dbReference type="ARBA" id="ARBA00022737"/>
    </source>
</evidence>
<evidence type="ECO:0000256" key="5">
    <source>
        <dbReference type="ARBA" id="ARBA00022853"/>
    </source>
</evidence>
<feature type="compositionally biased region" description="Low complexity" evidence="10">
    <location>
        <begin position="201"/>
        <end position="217"/>
    </location>
</feature>
<proteinExistence type="inferred from homology"/>
<evidence type="ECO:0000313" key="13">
    <source>
        <dbReference type="Proteomes" id="UP001224775"/>
    </source>
</evidence>
<feature type="region of interest" description="Disordered" evidence="10">
    <location>
        <begin position="735"/>
        <end position="824"/>
    </location>
</feature>
<dbReference type="GO" id="GO:0006351">
    <property type="term" value="P:DNA-templated transcription"/>
    <property type="evidence" value="ECO:0007669"/>
    <property type="project" value="InterPro"/>
</dbReference>
<feature type="compositionally biased region" description="Polar residues" evidence="10">
    <location>
        <begin position="37"/>
        <end position="54"/>
    </location>
</feature>
<feature type="domain" description="Protein HIRA-like C-terminal" evidence="11">
    <location>
        <begin position="989"/>
        <end position="1216"/>
    </location>
</feature>
<evidence type="ECO:0000256" key="6">
    <source>
        <dbReference type="ARBA" id="ARBA00023015"/>
    </source>
</evidence>
<feature type="repeat" description="WD" evidence="9">
    <location>
        <begin position="272"/>
        <end position="303"/>
    </location>
</feature>
<feature type="region of interest" description="Disordered" evidence="10">
    <location>
        <begin position="848"/>
        <end position="870"/>
    </location>
</feature>
<evidence type="ECO:0000256" key="1">
    <source>
        <dbReference type="ARBA" id="ARBA00004123"/>
    </source>
</evidence>
<reference evidence="12" key="1">
    <citation type="submission" date="2023-06" db="EMBL/GenBank/DDBJ databases">
        <title>Survivors Of The Sea: Transcriptome response of Skeletonema marinoi to long-term dormancy.</title>
        <authorList>
            <person name="Pinder M.I.M."/>
            <person name="Kourtchenko O."/>
            <person name="Robertson E.K."/>
            <person name="Larsson T."/>
            <person name="Maumus F."/>
            <person name="Osuna-Cruz C.M."/>
            <person name="Vancaester E."/>
            <person name="Stenow R."/>
            <person name="Vandepoele K."/>
            <person name="Ploug H."/>
            <person name="Bruchert V."/>
            <person name="Godhe A."/>
            <person name="Topel M."/>
        </authorList>
    </citation>
    <scope>NUCLEOTIDE SEQUENCE</scope>
    <source>
        <strain evidence="12">R05AC</strain>
    </source>
</reference>
<accession>A0AAD8XYC7</accession>
<dbReference type="InterPro" id="IPR031120">
    <property type="entry name" value="HIR1-like"/>
</dbReference>